<dbReference type="Proteomes" id="UP000814140">
    <property type="component" value="Unassembled WGS sequence"/>
</dbReference>
<name>A0ACB8SKV7_9AGAM</name>
<reference evidence="1" key="2">
    <citation type="journal article" date="2022" name="New Phytol.">
        <title>Evolutionary transition to the ectomycorrhizal habit in the genomes of a hyperdiverse lineage of mushroom-forming fungi.</title>
        <authorList>
            <person name="Looney B."/>
            <person name="Miyauchi S."/>
            <person name="Morin E."/>
            <person name="Drula E."/>
            <person name="Courty P.E."/>
            <person name="Kohler A."/>
            <person name="Kuo A."/>
            <person name="LaButti K."/>
            <person name="Pangilinan J."/>
            <person name="Lipzen A."/>
            <person name="Riley R."/>
            <person name="Andreopoulos W."/>
            <person name="He G."/>
            <person name="Johnson J."/>
            <person name="Nolan M."/>
            <person name="Tritt A."/>
            <person name="Barry K.W."/>
            <person name="Grigoriev I.V."/>
            <person name="Nagy L.G."/>
            <person name="Hibbett D."/>
            <person name="Henrissat B."/>
            <person name="Matheny P.B."/>
            <person name="Labbe J."/>
            <person name="Martin F.M."/>
        </authorList>
    </citation>
    <scope>NUCLEOTIDE SEQUENCE</scope>
    <source>
        <strain evidence="1">HHB10654</strain>
    </source>
</reference>
<reference evidence="1" key="1">
    <citation type="submission" date="2021-03" db="EMBL/GenBank/DDBJ databases">
        <authorList>
            <consortium name="DOE Joint Genome Institute"/>
            <person name="Ahrendt S."/>
            <person name="Looney B.P."/>
            <person name="Miyauchi S."/>
            <person name="Morin E."/>
            <person name="Drula E."/>
            <person name="Courty P.E."/>
            <person name="Chicoki N."/>
            <person name="Fauchery L."/>
            <person name="Kohler A."/>
            <person name="Kuo A."/>
            <person name="Labutti K."/>
            <person name="Pangilinan J."/>
            <person name="Lipzen A."/>
            <person name="Riley R."/>
            <person name="Andreopoulos W."/>
            <person name="He G."/>
            <person name="Johnson J."/>
            <person name="Barry K.W."/>
            <person name="Grigoriev I.V."/>
            <person name="Nagy L."/>
            <person name="Hibbett D."/>
            <person name="Henrissat B."/>
            <person name="Matheny P.B."/>
            <person name="Labbe J."/>
            <person name="Martin F."/>
        </authorList>
    </citation>
    <scope>NUCLEOTIDE SEQUENCE</scope>
    <source>
        <strain evidence="1">HHB10654</strain>
    </source>
</reference>
<protein>
    <submittedName>
        <fullName evidence="1">Uncharacterized protein</fullName>
    </submittedName>
</protein>
<feature type="non-terminal residue" evidence="1">
    <location>
        <position position="78"/>
    </location>
</feature>
<comment type="caution">
    <text evidence="1">The sequence shown here is derived from an EMBL/GenBank/DDBJ whole genome shotgun (WGS) entry which is preliminary data.</text>
</comment>
<accession>A0ACB8SKV7</accession>
<proteinExistence type="predicted"/>
<gene>
    <name evidence="1" type="ORF">BV25DRAFT_1832321</name>
</gene>
<evidence type="ECO:0000313" key="2">
    <source>
        <dbReference type="Proteomes" id="UP000814140"/>
    </source>
</evidence>
<organism evidence="1 2">
    <name type="scientific">Artomyces pyxidatus</name>
    <dbReference type="NCBI Taxonomy" id="48021"/>
    <lineage>
        <taxon>Eukaryota</taxon>
        <taxon>Fungi</taxon>
        <taxon>Dikarya</taxon>
        <taxon>Basidiomycota</taxon>
        <taxon>Agaricomycotina</taxon>
        <taxon>Agaricomycetes</taxon>
        <taxon>Russulales</taxon>
        <taxon>Auriscalpiaceae</taxon>
        <taxon>Artomyces</taxon>
    </lineage>
</organism>
<dbReference type="EMBL" id="MU277266">
    <property type="protein sequence ID" value="KAI0056331.1"/>
    <property type="molecule type" value="Genomic_DNA"/>
</dbReference>
<keyword evidence="2" id="KW-1185">Reference proteome</keyword>
<evidence type="ECO:0000313" key="1">
    <source>
        <dbReference type="EMBL" id="KAI0056331.1"/>
    </source>
</evidence>
<sequence length="78" mass="8296">MRCLLSSLAAAPAFAAPRQRLRGPMRASAEAGRTFIRTETNQTLPIRWTDPHAALVTGLLSNDGGHRRASTAAIQGAN</sequence>